<dbReference type="EnsemblMetazoa" id="ISCW002592-RA">
    <property type="protein sequence ID" value="ISCW002592-PA"/>
    <property type="gene ID" value="ISCW002592"/>
</dbReference>
<dbReference type="EMBL" id="DS667799">
    <property type="protein sequence ID" value="EEC03387.1"/>
    <property type="molecule type" value="Genomic_DNA"/>
</dbReference>
<dbReference type="Pfam" id="PF00535">
    <property type="entry name" value="Glycos_transf_2"/>
    <property type="match status" value="1"/>
</dbReference>
<proteinExistence type="predicted"/>
<evidence type="ECO:0000313" key="2">
    <source>
        <dbReference type="EMBL" id="EEC03387.1"/>
    </source>
</evidence>
<sequence length="349" mass="40084">EPMRTTFSAPQSIITPLYNGERWIDQCFDSVLAQNFGETLEISVYDDSSTDGSPQLLQSWKPKLEARGIRVCISSGASSDPPKGVGFAKNRAVRQSCGKYLCFLDIDDIMHPDRIQKQYEAATRSPPNIVGSRFHRLPEGSTERYSSWANLLGHEKLEVQVFTSHGPTVIMPTWFCSRQVFEAVGGFDERGKGIPEDLIFFYRHLDLGGRVVRVDCDLLTYRYHPQQTTFSISESTIWDVRMERLRRTVLVHWTSFTIWNAGKQGRRFYRSLDPENRRKGTGTCRQQVSPELRCSVCVTYMLFVGLFQVYFYEWDTLWHVLLQDLTDGSFEANLASLNLKEGVDYIHFA</sequence>
<reference evidence="2 4" key="1">
    <citation type="submission" date="2008-03" db="EMBL/GenBank/DDBJ databases">
        <title>Annotation of Ixodes scapularis.</title>
        <authorList>
            <consortium name="Ixodes scapularis Genome Project Consortium"/>
            <person name="Caler E."/>
            <person name="Hannick L.I."/>
            <person name="Bidwell S."/>
            <person name="Joardar V."/>
            <person name="Thiagarajan M."/>
            <person name="Amedeo P."/>
            <person name="Galinsky K.J."/>
            <person name="Schobel S."/>
            <person name="Inman J."/>
            <person name="Hostetler J."/>
            <person name="Miller J."/>
            <person name="Hammond M."/>
            <person name="Megy K."/>
            <person name="Lawson D."/>
            <person name="Kodira C."/>
            <person name="Sutton G."/>
            <person name="Meyer J."/>
            <person name="Hill C.A."/>
            <person name="Birren B."/>
            <person name="Nene V."/>
            <person name="Collins F."/>
            <person name="Alarcon-Chaidez F."/>
            <person name="Wikel S."/>
            <person name="Strausberg R."/>
        </authorList>
    </citation>
    <scope>NUCLEOTIDE SEQUENCE [LARGE SCALE GENOMIC DNA]</scope>
    <source>
        <strain evidence="4">Wikel</strain>
        <strain evidence="2">Wikel colony</strain>
    </source>
</reference>
<evidence type="ECO:0000259" key="1">
    <source>
        <dbReference type="Pfam" id="PF00535"/>
    </source>
</evidence>
<dbReference type="EMBL" id="ABJB010340199">
    <property type="status" value="NOT_ANNOTATED_CDS"/>
    <property type="molecule type" value="Genomic_DNA"/>
</dbReference>
<dbReference type="HOGENOM" id="CLU_031597_0_0_1"/>
<dbReference type="VEuPathDB" id="VectorBase:ISCW002592"/>
<dbReference type="STRING" id="6945.B7P9W5"/>
<name>B7P9W5_IXOSC</name>
<dbReference type="EC" id="2.4.1.226" evidence="2"/>
<dbReference type="SUPFAM" id="SSF53448">
    <property type="entry name" value="Nucleotide-diphospho-sugar transferases"/>
    <property type="match status" value="1"/>
</dbReference>
<feature type="non-terminal residue" evidence="2">
    <location>
        <position position="1"/>
    </location>
</feature>
<keyword evidence="4" id="KW-1185">Reference proteome</keyword>
<dbReference type="PaxDb" id="6945-B7P9W5"/>
<dbReference type="GO" id="GO:0050510">
    <property type="term" value="F:N-acetylgalactosaminyl-proteoglycan 3-beta-glucuronosyltransferase activity"/>
    <property type="evidence" value="ECO:0007669"/>
    <property type="project" value="UniProtKB-EC"/>
</dbReference>
<dbReference type="EMBL" id="ABJB010439200">
    <property type="status" value="NOT_ANNOTATED_CDS"/>
    <property type="molecule type" value="Genomic_DNA"/>
</dbReference>
<keyword evidence="2" id="KW-0328">Glycosyltransferase</keyword>
<dbReference type="VEuPathDB" id="VectorBase:ISCI002592"/>
<dbReference type="PANTHER" id="PTHR22916:SF3">
    <property type="entry name" value="UDP-GLCNAC:BETAGAL BETA-1,3-N-ACETYLGLUCOSAMINYLTRANSFERASE-LIKE PROTEIN 1"/>
    <property type="match status" value="1"/>
</dbReference>
<dbReference type="PANTHER" id="PTHR22916">
    <property type="entry name" value="GLYCOSYLTRANSFERASE"/>
    <property type="match status" value="1"/>
</dbReference>
<dbReference type="EMBL" id="ABJB010726302">
    <property type="status" value="NOT_ANNOTATED_CDS"/>
    <property type="molecule type" value="Genomic_DNA"/>
</dbReference>
<dbReference type="EMBL" id="ABJB010692270">
    <property type="status" value="NOT_ANNOTATED_CDS"/>
    <property type="molecule type" value="Genomic_DNA"/>
</dbReference>
<dbReference type="EMBL" id="ABJB011093885">
    <property type="status" value="NOT_ANNOTATED_CDS"/>
    <property type="molecule type" value="Genomic_DNA"/>
</dbReference>
<accession>B7P9W5</accession>
<reference evidence="3" key="2">
    <citation type="submission" date="2020-05" db="UniProtKB">
        <authorList>
            <consortium name="EnsemblMetazoa"/>
        </authorList>
    </citation>
    <scope>IDENTIFICATION</scope>
    <source>
        <strain evidence="3">wikel</strain>
    </source>
</reference>
<keyword evidence="2" id="KW-0808">Transferase</keyword>
<evidence type="ECO:0000313" key="3">
    <source>
        <dbReference type="EnsemblMetazoa" id="ISCW002592-PA"/>
    </source>
</evidence>
<evidence type="ECO:0000313" key="4">
    <source>
        <dbReference type="Proteomes" id="UP000001555"/>
    </source>
</evidence>
<dbReference type="Gene3D" id="3.90.550.10">
    <property type="entry name" value="Spore Coat Polysaccharide Biosynthesis Protein SpsA, Chain A"/>
    <property type="match status" value="1"/>
</dbReference>
<dbReference type="AlphaFoldDB" id="B7P9W5"/>
<dbReference type="EMBL" id="ABJB010584796">
    <property type="status" value="NOT_ANNOTATED_CDS"/>
    <property type="molecule type" value="Genomic_DNA"/>
</dbReference>
<dbReference type="OrthoDB" id="206708at2759"/>
<feature type="domain" description="Glycosyltransferase 2-like" evidence="1">
    <location>
        <begin position="12"/>
        <end position="184"/>
    </location>
</feature>
<dbReference type="InterPro" id="IPR029044">
    <property type="entry name" value="Nucleotide-diphossugar_trans"/>
</dbReference>
<dbReference type="InterPro" id="IPR001173">
    <property type="entry name" value="Glyco_trans_2-like"/>
</dbReference>
<protein>
    <submittedName>
        <fullName evidence="2 3">Glycosyltransferase, putative</fullName>
        <ecNumber evidence="2">2.4.1.226</ecNumber>
    </submittedName>
</protein>
<dbReference type="VEuPathDB" id="VectorBase:ISCP_000460"/>
<organism>
    <name type="scientific">Ixodes scapularis</name>
    <name type="common">Black-legged tick</name>
    <name type="synonym">Deer tick</name>
    <dbReference type="NCBI Taxonomy" id="6945"/>
    <lineage>
        <taxon>Eukaryota</taxon>
        <taxon>Metazoa</taxon>
        <taxon>Ecdysozoa</taxon>
        <taxon>Arthropoda</taxon>
        <taxon>Chelicerata</taxon>
        <taxon>Arachnida</taxon>
        <taxon>Acari</taxon>
        <taxon>Parasitiformes</taxon>
        <taxon>Ixodida</taxon>
        <taxon>Ixodoidea</taxon>
        <taxon>Ixodidae</taxon>
        <taxon>Ixodinae</taxon>
        <taxon>Ixodes</taxon>
    </lineage>
</organism>
<dbReference type="Proteomes" id="UP000001555">
    <property type="component" value="Unassembled WGS sequence"/>
</dbReference>
<gene>
    <name evidence="2" type="ORF">IscW_ISCW002592</name>
</gene>